<protein>
    <submittedName>
        <fullName evidence="2">Uncharacterized protein</fullName>
    </submittedName>
</protein>
<dbReference type="KEGG" id="tim:GMBLW1_21420"/>
<dbReference type="InParanoid" id="A0A6C2YJR5"/>
<dbReference type="Proteomes" id="UP000464378">
    <property type="component" value="Chromosome"/>
</dbReference>
<reference evidence="2" key="1">
    <citation type="submission" date="2019-04" db="EMBL/GenBank/DDBJ databases">
        <authorList>
            <consortium name="Science for Life Laboratories"/>
        </authorList>
    </citation>
    <scope>NUCLEOTIDE SEQUENCE</scope>
    <source>
        <strain evidence="2">MBLW1</strain>
    </source>
</reference>
<dbReference type="AlphaFoldDB" id="A0A6C2YJR5"/>
<sequence>MRPDGPAAGVIADEIGVPLRDSAVVDDLIIGGFFGCVDGEPFAACCEQSIAGDEFACLGSAADSLAAVAAVAPEGMLAGGADRLAGDGKVQHAGVAREDLLDDAGFDRGVRIVFIARVDQVARLQRLDETVPGSADRLVREAGGRAGCLAERTERSKCEGRSAIHHRRRQNQTPPTLPSNSMLSVH</sequence>
<dbReference type="EMBL" id="LR586016">
    <property type="protein sequence ID" value="VIP01818.1"/>
    <property type="molecule type" value="Genomic_DNA"/>
</dbReference>
<evidence type="ECO:0000313" key="2">
    <source>
        <dbReference type="EMBL" id="VIP01818.1"/>
    </source>
</evidence>
<feature type="compositionally biased region" description="Basic and acidic residues" evidence="1">
    <location>
        <begin position="151"/>
        <end position="162"/>
    </location>
</feature>
<keyword evidence="3" id="KW-1185">Reference proteome</keyword>
<feature type="region of interest" description="Disordered" evidence="1">
    <location>
        <begin position="151"/>
        <end position="186"/>
    </location>
</feature>
<dbReference type="EMBL" id="LR593887">
    <property type="protein sequence ID" value="VTR99543.1"/>
    <property type="molecule type" value="Genomic_DNA"/>
</dbReference>
<proteinExistence type="predicted"/>
<accession>A0A6C2YJR5</accession>
<evidence type="ECO:0000313" key="3">
    <source>
        <dbReference type="Proteomes" id="UP000464378"/>
    </source>
</evidence>
<feature type="compositionally biased region" description="Polar residues" evidence="1">
    <location>
        <begin position="171"/>
        <end position="186"/>
    </location>
</feature>
<name>A0A6C2YJR5_9BACT</name>
<organism evidence="2">
    <name type="scientific">Tuwongella immobilis</name>
    <dbReference type="NCBI Taxonomy" id="692036"/>
    <lineage>
        <taxon>Bacteria</taxon>
        <taxon>Pseudomonadati</taxon>
        <taxon>Planctomycetota</taxon>
        <taxon>Planctomycetia</taxon>
        <taxon>Gemmatales</taxon>
        <taxon>Gemmataceae</taxon>
        <taxon>Tuwongella</taxon>
    </lineage>
</organism>
<evidence type="ECO:0000256" key="1">
    <source>
        <dbReference type="SAM" id="MobiDB-lite"/>
    </source>
</evidence>
<gene>
    <name evidence="2" type="ORF">GMBLW1_21420</name>
</gene>